<proteinExistence type="predicted"/>
<evidence type="ECO:0000313" key="2">
    <source>
        <dbReference type="EMBL" id="RMZ97835.1"/>
    </source>
</evidence>
<name>A0A3M7PFE8_BRAPC</name>
<dbReference type="EMBL" id="REGN01011149">
    <property type="protein sequence ID" value="RMZ97835.1"/>
    <property type="molecule type" value="Genomic_DNA"/>
</dbReference>
<sequence>LSDLDDDEDDNEIDETDLKQKDSDDEDRKEEISYQSEHALDDLMHRKNQSF</sequence>
<comment type="caution">
    <text evidence="2">The sequence shown here is derived from an EMBL/GenBank/DDBJ whole genome shotgun (WGS) entry which is preliminary data.</text>
</comment>
<evidence type="ECO:0000313" key="3">
    <source>
        <dbReference type="Proteomes" id="UP000276133"/>
    </source>
</evidence>
<feature type="non-terminal residue" evidence="2">
    <location>
        <position position="1"/>
    </location>
</feature>
<dbReference type="AlphaFoldDB" id="A0A3M7PFE8"/>
<feature type="compositionally biased region" description="Acidic residues" evidence="1">
    <location>
        <begin position="1"/>
        <end position="15"/>
    </location>
</feature>
<gene>
    <name evidence="2" type="ORF">BpHYR1_034404</name>
</gene>
<dbReference type="Proteomes" id="UP000276133">
    <property type="component" value="Unassembled WGS sequence"/>
</dbReference>
<feature type="region of interest" description="Disordered" evidence="1">
    <location>
        <begin position="1"/>
        <end position="51"/>
    </location>
</feature>
<reference evidence="2 3" key="1">
    <citation type="journal article" date="2018" name="Sci. Rep.">
        <title>Genomic signatures of local adaptation to the degree of environmental predictability in rotifers.</title>
        <authorList>
            <person name="Franch-Gras L."/>
            <person name="Hahn C."/>
            <person name="Garcia-Roger E.M."/>
            <person name="Carmona M.J."/>
            <person name="Serra M."/>
            <person name="Gomez A."/>
        </authorList>
    </citation>
    <scope>NUCLEOTIDE SEQUENCE [LARGE SCALE GENOMIC DNA]</scope>
    <source>
        <strain evidence="2">HYR1</strain>
    </source>
</reference>
<keyword evidence="3" id="KW-1185">Reference proteome</keyword>
<protein>
    <submittedName>
        <fullName evidence="2">Uncharacterized protein</fullName>
    </submittedName>
</protein>
<evidence type="ECO:0000256" key="1">
    <source>
        <dbReference type="SAM" id="MobiDB-lite"/>
    </source>
</evidence>
<accession>A0A3M7PFE8</accession>
<organism evidence="2 3">
    <name type="scientific">Brachionus plicatilis</name>
    <name type="common">Marine rotifer</name>
    <name type="synonym">Brachionus muelleri</name>
    <dbReference type="NCBI Taxonomy" id="10195"/>
    <lineage>
        <taxon>Eukaryota</taxon>
        <taxon>Metazoa</taxon>
        <taxon>Spiralia</taxon>
        <taxon>Gnathifera</taxon>
        <taxon>Rotifera</taxon>
        <taxon>Eurotatoria</taxon>
        <taxon>Monogononta</taxon>
        <taxon>Pseudotrocha</taxon>
        <taxon>Ploima</taxon>
        <taxon>Brachionidae</taxon>
        <taxon>Brachionus</taxon>
    </lineage>
</organism>